<dbReference type="GO" id="GO:0009686">
    <property type="term" value="P:gibberellin biosynthetic process"/>
    <property type="evidence" value="ECO:0007669"/>
    <property type="project" value="UniProtKB-ARBA"/>
</dbReference>
<dbReference type="Gene3D" id="2.60.120.330">
    <property type="entry name" value="B-lactam Antibiotic, Isopenicillin N Synthase, Chain"/>
    <property type="match status" value="1"/>
</dbReference>
<comment type="pathway">
    <text evidence="6">Plant hormone biosynthesis; gibberellin biosynthesis.</text>
</comment>
<name>A0A9D5AF17_PEA</name>
<evidence type="ECO:0000259" key="10">
    <source>
        <dbReference type="PROSITE" id="PS51471"/>
    </source>
</evidence>
<dbReference type="Gramene" id="Psat05G0255400-T1">
    <property type="protein sequence ID" value="KAI5405833.1"/>
    <property type="gene ID" value="KIW84_052554"/>
</dbReference>
<dbReference type="InterPro" id="IPR050231">
    <property type="entry name" value="Iron_ascorbate_oxido_reductase"/>
</dbReference>
<sequence>MMNSGQLLCELQVQPHVPKNFIWPKEYLEDAHEELQAPVVDLEGFINGNNESTQYASNLINEACLNHGFFQVINHGVDPLLIAQAYDQMDTIFKLPTHRKVSAYKVPGSMWGYSGAHAHRFSSKLPWKETFSFPYHVNDFEPVVANYFKSTLGGDFQQAGVIFEKYCKSMKELGMKLTELLAISLGVNDRLHYRELFEEGCSIMRCNNYPCCPQPSLVLGTGPHCDPTSLTLLHQDQVGGLQVFVDDKWHTVRPLPNALVVNIGDTFMALSNGRYKSCLHRAVVNQHKQRRSLAFFLCPKEDKVVRPPQDIISTDGTKLYPDFTWSQLLHFTQNYYRADESTLSNFTNWLISSKPQI</sequence>
<proteinExistence type="inferred from homology"/>
<organism evidence="11 12">
    <name type="scientific">Pisum sativum</name>
    <name type="common">Garden pea</name>
    <name type="synonym">Lathyrus oleraceus</name>
    <dbReference type="NCBI Taxonomy" id="3888"/>
    <lineage>
        <taxon>Eukaryota</taxon>
        <taxon>Viridiplantae</taxon>
        <taxon>Streptophyta</taxon>
        <taxon>Embryophyta</taxon>
        <taxon>Tracheophyta</taxon>
        <taxon>Spermatophyta</taxon>
        <taxon>Magnoliopsida</taxon>
        <taxon>eudicotyledons</taxon>
        <taxon>Gunneridae</taxon>
        <taxon>Pentapetalae</taxon>
        <taxon>rosids</taxon>
        <taxon>fabids</taxon>
        <taxon>Fabales</taxon>
        <taxon>Fabaceae</taxon>
        <taxon>Papilionoideae</taxon>
        <taxon>50 kb inversion clade</taxon>
        <taxon>NPAAA clade</taxon>
        <taxon>Hologalegina</taxon>
        <taxon>IRL clade</taxon>
        <taxon>Fabeae</taxon>
        <taxon>Lathyrus</taxon>
    </lineage>
</organism>
<evidence type="ECO:0000256" key="3">
    <source>
        <dbReference type="ARBA" id="ARBA00022723"/>
    </source>
</evidence>
<comment type="caution">
    <text evidence="11">The sequence shown here is derived from an EMBL/GenBank/DDBJ whole genome shotgun (WGS) entry which is preliminary data.</text>
</comment>
<dbReference type="GO" id="GO:0045544">
    <property type="term" value="F:gibberellin 20-oxidase activity"/>
    <property type="evidence" value="ECO:0007669"/>
    <property type="project" value="UniProtKB-ARBA"/>
</dbReference>
<dbReference type="Proteomes" id="UP001058974">
    <property type="component" value="Chromosome 5"/>
</dbReference>
<comment type="catalytic activity">
    <reaction evidence="8">
        <text>gibberellin A12 + 2 2-oxoglutarate + 3 O2 + H(+) = gibberellin A9 + 2 succinate + 3 CO2 + 2 H2O</text>
        <dbReference type="Rhea" id="RHEA:60772"/>
        <dbReference type="ChEBI" id="CHEBI:15377"/>
        <dbReference type="ChEBI" id="CHEBI:15378"/>
        <dbReference type="ChEBI" id="CHEBI:15379"/>
        <dbReference type="ChEBI" id="CHEBI:16526"/>
        <dbReference type="ChEBI" id="CHEBI:16810"/>
        <dbReference type="ChEBI" id="CHEBI:30031"/>
        <dbReference type="ChEBI" id="CHEBI:58627"/>
        <dbReference type="ChEBI" id="CHEBI:73255"/>
    </reaction>
    <physiologicalReaction direction="left-to-right" evidence="8">
        <dbReference type="Rhea" id="RHEA:60773"/>
    </physiologicalReaction>
</comment>
<evidence type="ECO:0000256" key="1">
    <source>
        <dbReference type="ARBA" id="ARBA00001961"/>
    </source>
</evidence>
<dbReference type="AlphaFoldDB" id="A0A9D5AF17"/>
<evidence type="ECO:0000256" key="4">
    <source>
        <dbReference type="ARBA" id="ARBA00023002"/>
    </source>
</evidence>
<comment type="cofactor">
    <cofactor evidence="1">
        <name>L-ascorbate</name>
        <dbReference type="ChEBI" id="CHEBI:38290"/>
    </cofactor>
</comment>
<evidence type="ECO:0000256" key="2">
    <source>
        <dbReference type="ARBA" id="ARBA00004972"/>
    </source>
</evidence>
<evidence type="ECO:0000256" key="9">
    <source>
        <dbReference type="RuleBase" id="RU003682"/>
    </source>
</evidence>
<evidence type="ECO:0000313" key="12">
    <source>
        <dbReference type="Proteomes" id="UP001058974"/>
    </source>
</evidence>
<dbReference type="InterPro" id="IPR026992">
    <property type="entry name" value="DIOX_N"/>
</dbReference>
<dbReference type="OrthoDB" id="288590at2759"/>
<gene>
    <name evidence="11" type="ORF">KIW84_052554</name>
</gene>
<dbReference type="PRINTS" id="PR00682">
    <property type="entry name" value="IPNSYNTHASE"/>
</dbReference>
<dbReference type="Pfam" id="PF14226">
    <property type="entry name" value="DIOX_N"/>
    <property type="match status" value="1"/>
</dbReference>
<protein>
    <recommendedName>
        <fullName evidence="10">Fe2OG dioxygenase domain-containing protein</fullName>
    </recommendedName>
</protein>
<dbReference type="FunFam" id="2.60.120.330:FF:000003">
    <property type="entry name" value="Gibberellin 20 oxidase 2"/>
    <property type="match status" value="1"/>
</dbReference>
<dbReference type="PANTHER" id="PTHR47990">
    <property type="entry name" value="2-OXOGLUTARATE (2OG) AND FE(II)-DEPENDENT OXYGENASE SUPERFAMILY PROTEIN-RELATED"/>
    <property type="match status" value="1"/>
</dbReference>
<comment type="similarity">
    <text evidence="7">Belongs to the iron/ascorbate-dependent oxidoreductase family. GA20OX subfamily.</text>
</comment>
<keyword evidence="12" id="KW-1185">Reference proteome</keyword>
<evidence type="ECO:0000256" key="7">
    <source>
        <dbReference type="ARBA" id="ARBA00043997"/>
    </source>
</evidence>
<keyword evidence="4 9" id="KW-0560">Oxidoreductase</keyword>
<dbReference type="SUPFAM" id="SSF51197">
    <property type="entry name" value="Clavaminate synthase-like"/>
    <property type="match status" value="1"/>
</dbReference>
<feature type="domain" description="Fe2OG dioxygenase" evidence="10">
    <location>
        <begin position="197"/>
        <end position="299"/>
    </location>
</feature>
<keyword evidence="5 9" id="KW-0408">Iron</keyword>
<evidence type="ECO:0000256" key="5">
    <source>
        <dbReference type="ARBA" id="ARBA00023004"/>
    </source>
</evidence>
<dbReference type="InterPro" id="IPR027443">
    <property type="entry name" value="IPNS-like_sf"/>
</dbReference>
<reference evidence="11 12" key="1">
    <citation type="journal article" date="2022" name="Nat. Genet.">
        <title>Improved pea reference genome and pan-genome highlight genomic features and evolutionary characteristics.</title>
        <authorList>
            <person name="Yang T."/>
            <person name="Liu R."/>
            <person name="Luo Y."/>
            <person name="Hu S."/>
            <person name="Wang D."/>
            <person name="Wang C."/>
            <person name="Pandey M.K."/>
            <person name="Ge S."/>
            <person name="Xu Q."/>
            <person name="Li N."/>
            <person name="Li G."/>
            <person name="Huang Y."/>
            <person name="Saxena R.K."/>
            <person name="Ji Y."/>
            <person name="Li M."/>
            <person name="Yan X."/>
            <person name="He Y."/>
            <person name="Liu Y."/>
            <person name="Wang X."/>
            <person name="Xiang C."/>
            <person name="Varshney R.K."/>
            <person name="Ding H."/>
            <person name="Gao S."/>
            <person name="Zong X."/>
        </authorList>
    </citation>
    <scope>NUCLEOTIDE SEQUENCE [LARGE SCALE GENOMIC DNA]</scope>
    <source>
        <strain evidence="11 12">cv. Zhongwan 6</strain>
    </source>
</reference>
<dbReference type="InterPro" id="IPR005123">
    <property type="entry name" value="Oxoglu/Fe-dep_dioxygenase_dom"/>
</dbReference>
<evidence type="ECO:0000313" key="11">
    <source>
        <dbReference type="EMBL" id="KAI5405833.1"/>
    </source>
</evidence>
<keyword evidence="3 9" id="KW-0479">Metal-binding</keyword>
<dbReference type="Pfam" id="PF03171">
    <property type="entry name" value="2OG-FeII_Oxy"/>
    <property type="match status" value="1"/>
</dbReference>
<evidence type="ECO:0000256" key="6">
    <source>
        <dbReference type="ARBA" id="ARBA00037909"/>
    </source>
</evidence>
<dbReference type="GO" id="GO:0046872">
    <property type="term" value="F:metal ion binding"/>
    <property type="evidence" value="ECO:0007669"/>
    <property type="project" value="UniProtKB-KW"/>
</dbReference>
<comment type="pathway">
    <text evidence="2">Hormone biosynthesis.</text>
</comment>
<dbReference type="PROSITE" id="PS51471">
    <property type="entry name" value="FE2OG_OXY"/>
    <property type="match status" value="1"/>
</dbReference>
<evidence type="ECO:0000256" key="8">
    <source>
        <dbReference type="ARBA" id="ARBA00050508"/>
    </source>
</evidence>
<dbReference type="InterPro" id="IPR044861">
    <property type="entry name" value="IPNS-like_FE2OG_OXY"/>
</dbReference>
<dbReference type="EMBL" id="JAMSHJ010000005">
    <property type="protein sequence ID" value="KAI5405833.1"/>
    <property type="molecule type" value="Genomic_DNA"/>
</dbReference>
<accession>A0A9D5AF17</accession>